<dbReference type="EC" id="2.8.2.-" evidence="3"/>
<evidence type="ECO:0000259" key="4">
    <source>
        <dbReference type="Pfam" id="PF00685"/>
    </source>
</evidence>
<protein>
    <recommendedName>
        <fullName evidence="3">Sulfotransferase</fullName>
        <ecNumber evidence="3">2.8.2.-</ecNumber>
    </recommendedName>
</protein>
<dbReference type="PANTHER" id="PTHR11783">
    <property type="entry name" value="SULFOTRANSFERASE SULT"/>
    <property type="match status" value="1"/>
</dbReference>
<dbReference type="AlphaFoldDB" id="A0A0D3AEX1"/>
<dbReference type="SUPFAM" id="SSF52540">
    <property type="entry name" value="P-loop containing nucleoside triphosphate hydrolases"/>
    <property type="match status" value="1"/>
</dbReference>
<dbReference type="InterPro" id="IPR027417">
    <property type="entry name" value="P-loop_NTPase"/>
</dbReference>
<evidence type="ECO:0000256" key="1">
    <source>
        <dbReference type="ARBA" id="ARBA00005771"/>
    </source>
</evidence>
<keyword evidence="2 3" id="KW-0808">Transferase</keyword>
<proteinExistence type="inferred from homology"/>
<dbReference type="EnsemblPlants" id="Bo1g144540.1">
    <property type="protein sequence ID" value="Bo1g144540.1"/>
    <property type="gene ID" value="Bo1g144540"/>
</dbReference>
<dbReference type="Proteomes" id="UP000032141">
    <property type="component" value="Chromosome C1"/>
</dbReference>
<dbReference type="Gramene" id="Bo1g144540.1">
    <property type="protein sequence ID" value="Bo1g144540.1"/>
    <property type="gene ID" value="Bo1g144540"/>
</dbReference>
<comment type="similarity">
    <text evidence="1 3">Belongs to the sulfotransferase 1 family.</text>
</comment>
<accession>A0A0D3AEX1</accession>
<name>A0A0D3AEX1_BRAOL</name>
<reference evidence="5" key="2">
    <citation type="submission" date="2015-03" db="UniProtKB">
        <authorList>
            <consortium name="EnsemblPlants"/>
        </authorList>
    </citation>
    <scope>IDENTIFICATION</scope>
</reference>
<evidence type="ECO:0000256" key="2">
    <source>
        <dbReference type="ARBA" id="ARBA00022679"/>
    </source>
</evidence>
<dbReference type="HOGENOM" id="CLU_027239_6_0_1"/>
<evidence type="ECO:0000313" key="5">
    <source>
        <dbReference type="EnsemblPlants" id="Bo1g144540.1"/>
    </source>
</evidence>
<dbReference type="Gene3D" id="3.40.50.300">
    <property type="entry name" value="P-loop containing nucleotide triphosphate hydrolases"/>
    <property type="match status" value="1"/>
</dbReference>
<dbReference type="GO" id="GO:0008146">
    <property type="term" value="F:sulfotransferase activity"/>
    <property type="evidence" value="ECO:0007669"/>
    <property type="project" value="InterPro"/>
</dbReference>
<feature type="domain" description="Sulfotransferase" evidence="4">
    <location>
        <begin position="1"/>
        <end position="145"/>
    </location>
</feature>
<sequence>MPFQTLHESLKDSPCKVVYVCRNVKDVLVSRWHFRRKIVRKDLYSNYSLEDTVDEYIKGAYLFGPFKNQVLGYWEESLVNSNPVLFMRYEEMIEKPEAQVMRLADFLDCPFTEEEKQSRTVEKILELCSLSNLSNLEANKIGTSTCGIAHQTFFC</sequence>
<dbReference type="OMA" id="HRRMENM"/>
<evidence type="ECO:0000256" key="3">
    <source>
        <dbReference type="RuleBase" id="RU361155"/>
    </source>
</evidence>
<reference evidence="5 6" key="1">
    <citation type="journal article" date="2014" name="Genome Biol.">
        <title>Transcriptome and methylome profiling reveals relics of genome dominance in the mesopolyploid Brassica oleracea.</title>
        <authorList>
            <person name="Parkin I.A."/>
            <person name="Koh C."/>
            <person name="Tang H."/>
            <person name="Robinson S.J."/>
            <person name="Kagale S."/>
            <person name="Clarke W.E."/>
            <person name="Town C.D."/>
            <person name="Nixon J."/>
            <person name="Krishnakumar V."/>
            <person name="Bidwell S.L."/>
            <person name="Denoeud F."/>
            <person name="Belcram H."/>
            <person name="Links M.G."/>
            <person name="Just J."/>
            <person name="Clarke C."/>
            <person name="Bender T."/>
            <person name="Huebert T."/>
            <person name="Mason A.S."/>
            <person name="Pires J.C."/>
            <person name="Barker G."/>
            <person name="Moore J."/>
            <person name="Walley P.G."/>
            <person name="Manoli S."/>
            <person name="Batley J."/>
            <person name="Edwards D."/>
            <person name="Nelson M.N."/>
            <person name="Wang X."/>
            <person name="Paterson A.H."/>
            <person name="King G."/>
            <person name="Bancroft I."/>
            <person name="Chalhoub B."/>
            <person name="Sharpe A.G."/>
        </authorList>
    </citation>
    <scope>NUCLEOTIDE SEQUENCE</scope>
    <source>
        <strain evidence="5 6">cv. TO1000</strain>
    </source>
</reference>
<keyword evidence="6" id="KW-1185">Reference proteome</keyword>
<dbReference type="eggNOG" id="KOG1584">
    <property type="taxonomic scope" value="Eukaryota"/>
</dbReference>
<dbReference type="Pfam" id="PF00685">
    <property type="entry name" value="Sulfotransfer_1"/>
    <property type="match status" value="1"/>
</dbReference>
<dbReference type="InterPro" id="IPR000863">
    <property type="entry name" value="Sulfotransferase_dom"/>
</dbReference>
<evidence type="ECO:0000313" key="6">
    <source>
        <dbReference type="Proteomes" id="UP000032141"/>
    </source>
</evidence>
<organism evidence="5 6">
    <name type="scientific">Brassica oleracea var. oleracea</name>
    <dbReference type="NCBI Taxonomy" id="109376"/>
    <lineage>
        <taxon>Eukaryota</taxon>
        <taxon>Viridiplantae</taxon>
        <taxon>Streptophyta</taxon>
        <taxon>Embryophyta</taxon>
        <taxon>Tracheophyta</taxon>
        <taxon>Spermatophyta</taxon>
        <taxon>Magnoliopsida</taxon>
        <taxon>eudicotyledons</taxon>
        <taxon>Gunneridae</taxon>
        <taxon>Pentapetalae</taxon>
        <taxon>rosids</taxon>
        <taxon>malvids</taxon>
        <taxon>Brassicales</taxon>
        <taxon>Brassicaceae</taxon>
        <taxon>Brassiceae</taxon>
        <taxon>Brassica</taxon>
    </lineage>
</organism>